<dbReference type="Proteomes" id="UP000184139">
    <property type="component" value="Unassembled WGS sequence"/>
</dbReference>
<dbReference type="GO" id="GO:0005886">
    <property type="term" value="C:plasma membrane"/>
    <property type="evidence" value="ECO:0007669"/>
    <property type="project" value="UniProtKB-SubCell"/>
</dbReference>
<dbReference type="FunFam" id="1.20.1740.10:FF:000004">
    <property type="entry name" value="Sodium:alanine symporter family protein"/>
    <property type="match status" value="1"/>
</dbReference>
<evidence type="ECO:0000256" key="6">
    <source>
        <dbReference type="ARBA" id="ARBA00022847"/>
    </source>
</evidence>
<name>A0A1M5V7Y1_9BACT</name>
<feature type="transmembrane region" description="Helical" evidence="9">
    <location>
        <begin position="173"/>
        <end position="193"/>
    </location>
</feature>
<feature type="transmembrane region" description="Helical" evidence="9">
    <location>
        <begin position="138"/>
        <end position="161"/>
    </location>
</feature>
<keyword evidence="6 9" id="KW-0769">Symport</keyword>
<accession>A0A1M5V7Y1</accession>
<protein>
    <submittedName>
        <fullName evidence="10">Alanine or glycine:cation symporter, AGCS family</fullName>
    </submittedName>
</protein>
<dbReference type="InterPro" id="IPR001463">
    <property type="entry name" value="Na/Ala_symport"/>
</dbReference>
<dbReference type="Pfam" id="PF01235">
    <property type="entry name" value="Na_Ala_symp"/>
    <property type="match status" value="1"/>
</dbReference>
<evidence type="ECO:0000256" key="7">
    <source>
        <dbReference type="ARBA" id="ARBA00022989"/>
    </source>
</evidence>
<evidence type="ECO:0000313" key="10">
    <source>
        <dbReference type="EMBL" id="SHH71033.1"/>
    </source>
</evidence>
<evidence type="ECO:0000256" key="5">
    <source>
        <dbReference type="ARBA" id="ARBA00022692"/>
    </source>
</evidence>
<feature type="transmembrane region" description="Helical" evidence="9">
    <location>
        <begin position="374"/>
        <end position="394"/>
    </location>
</feature>
<evidence type="ECO:0000256" key="3">
    <source>
        <dbReference type="ARBA" id="ARBA00022448"/>
    </source>
</evidence>
<feature type="transmembrane region" description="Helical" evidence="9">
    <location>
        <begin position="297"/>
        <end position="319"/>
    </location>
</feature>
<feature type="transmembrane region" description="Helical" evidence="9">
    <location>
        <begin position="406"/>
        <end position="425"/>
    </location>
</feature>
<dbReference type="OrthoDB" id="9806926at2"/>
<evidence type="ECO:0000256" key="2">
    <source>
        <dbReference type="ARBA" id="ARBA00009261"/>
    </source>
</evidence>
<dbReference type="PRINTS" id="PR00175">
    <property type="entry name" value="NAALASMPORT"/>
</dbReference>
<keyword evidence="7 9" id="KW-1133">Transmembrane helix</keyword>
<dbReference type="AlphaFoldDB" id="A0A1M5V7Y1"/>
<comment type="similarity">
    <text evidence="2 9">Belongs to the alanine or glycine:cation symporter (AGCS) (TC 2.A.25) family.</text>
</comment>
<evidence type="ECO:0000256" key="9">
    <source>
        <dbReference type="RuleBase" id="RU363064"/>
    </source>
</evidence>
<dbReference type="PANTHER" id="PTHR30330:SF3">
    <property type="entry name" value="TRANSCRIPTIONAL REGULATOR, LRP FAMILY"/>
    <property type="match status" value="1"/>
</dbReference>
<dbReference type="NCBIfam" id="TIGR00835">
    <property type="entry name" value="agcS"/>
    <property type="match status" value="1"/>
</dbReference>
<evidence type="ECO:0000313" key="11">
    <source>
        <dbReference type="Proteomes" id="UP000184139"/>
    </source>
</evidence>
<gene>
    <name evidence="10" type="ORF">SAMN02745124_01540</name>
</gene>
<sequence>MELLNSISGLVWGPPMLILLVGTGIFLTIRLRGLQFTKLLYAHKLIFTSDKKSEGDISHYQALTTALAATIGTGNIAGVATAIFLGGPGAVFWMWMTGLVGMATKYSEAILAVKYRVTDSRGEMCGGPMYYIEKGMGWKWLGVLFAIFGAVAAFGIGNMVQSNSVADAVSTSFSIPPMVTGIVLAVLTALVILGGIKSIGRVTALLVPFMAAIYTIGGLVIIFINFAEVPTALASIFSSAFGGEAAFGGAVGAAIRYGVARGVFSNEAGLGSAPIAAAAARTDYPGRQALVSMTQTFIDTIVVCSITALAILTSGALATGETGAALTTTAFNVGLPGKGGIIVAVGIILFAYSTILGWCYYGEKCMEYLFSEKAVIYYRVAFVAFVFVGAVAKLDFVWTFSDVMNGLMAVPNLIGLLALSGVVVAETKRFLDNTKGER</sequence>
<proteinExistence type="inferred from homology"/>
<keyword evidence="4 9" id="KW-1003">Cell membrane</keyword>
<keyword evidence="8 9" id="KW-0472">Membrane</keyword>
<evidence type="ECO:0000256" key="8">
    <source>
        <dbReference type="ARBA" id="ARBA00023136"/>
    </source>
</evidence>
<evidence type="ECO:0000256" key="1">
    <source>
        <dbReference type="ARBA" id="ARBA00004651"/>
    </source>
</evidence>
<feature type="transmembrane region" description="Helical" evidence="9">
    <location>
        <begin position="232"/>
        <end position="255"/>
    </location>
</feature>
<comment type="subcellular location">
    <subcellularLocation>
        <location evidence="1 9">Cell membrane</location>
        <topology evidence="1 9">Multi-pass membrane protein</topology>
    </subcellularLocation>
</comment>
<dbReference type="STRING" id="1121409.SAMN02745124_01540"/>
<dbReference type="GO" id="GO:0005283">
    <property type="term" value="F:amino acid:sodium symporter activity"/>
    <property type="evidence" value="ECO:0007669"/>
    <property type="project" value="InterPro"/>
</dbReference>
<keyword evidence="11" id="KW-1185">Reference proteome</keyword>
<dbReference type="RefSeq" id="WP_073374889.1">
    <property type="nucleotide sequence ID" value="NZ_FQXS01000007.1"/>
</dbReference>
<keyword evidence="5 9" id="KW-0812">Transmembrane</keyword>
<keyword evidence="3 9" id="KW-0813">Transport</keyword>
<evidence type="ECO:0000256" key="4">
    <source>
        <dbReference type="ARBA" id="ARBA00022475"/>
    </source>
</evidence>
<dbReference type="EMBL" id="FQXS01000007">
    <property type="protein sequence ID" value="SHH71033.1"/>
    <property type="molecule type" value="Genomic_DNA"/>
</dbReference>
<reference evidence="10 11" key="1">
    <citation type="submission" date="2016-11" db="EMBL/GenBank/DDBJ databases">
        <authorList>
            <person name="Jaros S."/>
            <person name="Januszkiewicz K."/>
            <person name="Wedrychowicz H."/>
        </authorList>
    </citation>
    <scope>NUCLEOTIDE SEQUENCE [LARGE SCALE GENOMIC DNA]</scope>
    <source>
        <strain evidence="10 11">DSM 9705</strain>
    </source>
</reference>
<dbReference type="PANTHER" id="PTHR30330">
    <property type="entry name" value="AGSS FAMILY TRANSPORTER, SODIUM-ALANINE"/>
    <property type="match status" value="1"/>
</dbReference>
<dbReference type="Gene3D" id="1.20.1740.10">
    <property type="entry name" value="Amino acid/polyamine transporter I"/>
    <property type="match status" value="1"/>
</dbReference>
<feature type="transmembrane region" description="Helical" evidence="9">
    <location>
        <begin position="205"/>
        <end position="226"/>
    </location>
</feature>
<feature type="transmembrane region" description="Helical" evidence="9">
    <location>
        <begin position="339"/>
        <end position="362"/>
    </location>
</feature>
<feature type="transmembrane region" description="Helical" evidence="9">
    <location>
        <begin position="12"/>
        <end position="31"/>
    </location>
</feature>
<feature type="transmembrane region" description="Helical" evidence="9">
    <location>
        <begin position="62"/>
        <end position="86"/>
    </location>
</feature>
<organism evidence="10 11">
    <name type="scientific">Desulfofustis glycolicus DSM 9705</name>
    <dbReference type="NCBI Taxonomy" id="1121409"/>
    <lineage>
        <taxon>Bacteria</taxon>
        <taxon>Pseudomonadati</taxon>
        <taxon>Thermodesulfobacteriota</taxon>
        <taxon>Desulfobulbia</taxon>
        <taxon>Desulfobulbales</taxon>
        <taxon>Desulfocapsaceae</taxon>
        <taxon>Desulfofustis</taxon>
    </lineage>
</organism>